<dbReference type="Pfam" id="PF01243">
    <property type="entry name" value="PNPOx_N"/>
    <property type="match status" value="1"/>
</dbReference>
<evidence type="ECO:0000256" key="1">
    <source>
        <dbReference type="ARBA" id="ARBA00023002"/>
    </source>
</evidence>
<name>A0ABX6C2G7_9CHLR</name>
<dbReference type="PANTHER" id="PTHR35176:SF6">
    <property type="entry name" value="HEME OXYGENASE HI_0854-RELATED"/>
    <property type="match status" value="1"/>
</dbReference>
<dbReference type="EMBL" id="CP042829">
    <property type="protein sequence ID" value="QFG03448.1"/>
    <property type="molecule type" value="Genomic_DNA"/>
</dbReference>
<keyword evidence="4" id="KW-1185">Reference proteome</keyword>
<feature type="domain" description="Pyridoxamine 5'-phosphate oxidase N-terminal" evidence="2">
    <location>
        <begin position="42"/>
        <end position="170"/>
    </location>
</feature>
<sequence>MRKPPATAGSSSLDSAAAATAHYLSPWESTRGGPMPAKMTLDEIHAFLDSRPGWIALSTISPSGHPHTVPIGYFRLGEKIYMGCRKGTQKTKNIERNPAVAVMLESGTTSQDIKGVCIQGTGRVITDPAEALQLRREAMRRRGVPEDQLPTEVGPDTAYIEVTPTRYISWDYSKQG</sequence>
<dbReference type="InterPro" id="IPR012349">
    <property type="entry name" value="Split_barrel_FMN-bd"/>
</dbReference>
<protein>
    <recommendedName>
        <fullName evidence="2">Pyridoxamine 5'-phosphate oxidase N-terminal domain-containing protein</fullName>
    </recommendedName>
</protein>
<evidence type="ECO:0000259" key="2">
    <source>
        <dbReference type="Pfam" id="PF01243"/>
    </source>
</evidence>
<dbReference type="InterPro" id="IPR011576">
    <property type="entry name" value="Pyridox_Oxase_N"/>
</dbReference>
<evidence type="ECO:0000313" key="3">
    <source>
        <dbReference type="EMBL" id="QFG03448.1"/>
    </source>
</evidence>
<accession>A0ABX6C2G7</accession>
<dbReference type="Proteomes" id="UP000326331">
    <property type="component" value="Chromosome"/>
</dbReference>
<reference evidence="3 4" key="1">
    <citation type="submission" date="2019-08" db="EMBL/GenBank/DDBJ databases">
        <authorList>
            <person name="Toschakov S.V."/>
        </authorList>
    </citation>
    <scope>NUCLEOTIDE SEQUENCE [LARGE SCALE GENOMIC DNA]</scope>
    <source>
        <strain evidence="3 4">3753O</strain>
    </source>
</reference>
<dbReference type="Gene3D" id="2.30.110.10">
    <property type="entry name" value="Electron Transport, Fmn-binding Protein, Chain A"/>
    <property type="match status" value="1"/>
</dbReference>
<reference evidence="3 4" key="2">
    <citation type="submission" date="2019-10" db="EMBL/GenBank/DDBJ databases">
        <title>Thermopilla bonchosmolovskayae gen. nov., sp. nov., a moderately thermophilic Chloroflexi bacterium from a Chukotka hot spring (Arctic, Russia), representing a novel classis Thermopillaia, which include previously uncultivated lineage OLB14.</title>
        <authorList>
            <person name="Kochetkova T.V."/>
            <person name="Zayulina K.S."/>
            <person name="Zhigarkov V.S."/>
            <person name="Minaev N.V."/>
            <person name="Novikov A."/>
            <person name="Toshchakov S.V."/>
            <person name="Elcheninov A.G."/>
            <person name="Kublanov I.V."/>
        </authorList>
    </citation>
    <scope>NUCLEOTIDE SEQUENCE [LARGE SCALE GENOMIC DNA]</scope>
    <source>
        <strain evidence="3 4">3753O</strain>
    </source>
</reference>
<gene>
    <name evidence="3" type="ORF">Tbon_09105</name>
</gene>
<proteinExistence type="predicted"/>
<organism evidence="3 4">
    <name type="scientific">Tepidiforma bonchosmolovskayae</name>
    <dbReference type="NCBI Taxonomy" id="2601677"/>
    <lineage>
        <taxon>Bacteria</taxon>
        <taxon>Bacillati</taxon>
        <taxon>Chloroflexota</taxon>
        <taxon>Tepidiformia</taxon>
        <taxon>Tepidiformales</taxon>
        <taxon>Tepidiformaceae</taxon>
        <taxon>Tepidiforma</taxon>
    </lineage>
</organism>
<dbReference type="SUPFAM" id="SSF50475">
    <property type="entry name" value="FMN-binding split barrel"/>
    <property type="match status" value="1"/>
</dbReference>
<keyword evidence="1" id="KW-0560">Oxidoreductase</keyword>
<dbReference type="PANTHER" id="PTHR35176">
    <property type="entry name" value="HEME OXYGENASE HI_0854-RELATED"/>
    <property type="match status" value="1"/>
</dbReference>
<evidence type="ECO:0000313" key="4">
    <source>
        <dbReference type="Proteomes" id="UP000326331"/>
    </source>
</evidence>
<dbReference type="InterPro" id="IPR052019">
    <property type="entry name" value="F420H2_bilvrd_red/Heme_oxyg"/>
</dbReference>